<dbReference type="UniPathway" id="UPA00219"/>
<evidence type="ECO:0000256" key="1">
    <source>
        <dbReference type="ARBA" id="ARBA00004496"/>
    </source>
</evidence>
<dbReference type="Gene3D" id="3.40.1190.10">
    <property type="entry name" value="Mur-like, catalytic domain"/>
    <property type="match status" value="1"/>
</dbReference>
<dbReference type="GO" id="GO:0008360">
    <property type="term" value="P:regulation of cell shape"/>
    <property type="evidence" value="ECO:0007669"/>
    <property type="project" value="UniProtKB-KW"/>
</dbReference>
<dbReference type="PANTHER" id="PTHR43692:SF1">
    <property type="entry name" value="UDP-N-ACETYLMURAMOYLALANINE--D-GLUTAMATE LIGASE"/>
    <property type="match status" value="1"/>
</dbReference>
<keyword evidence="6 7" id="KW-0067">ATP-binding</keyword>
<dbReference type="InterPro" id="IPR036615">
    <property type="entry name" value="Mur_ligase_C_dom_sf"/>
</dbReference>
<dbReference type="HAMAP" id="MF_00639">
    <property type="entry name" value="MurD"/>
    <property type="match status" value="1"/>
</dbReference>
<evidence type="ECO:0000256" key="2">
    <source>
        <dbReference type="ARBA" id="ARBA00004752"/>
    </source>
</evidence>
<evidence type="ECO:0000256" key="3">
    <source>
        <dbReference type="ARBA" id="ARBA00022490"/>
    </source>
</evidence>
<dbReference type="AlphaFoldDB" id="A0A2M9Z874"/>
<keyword evidence="4 7" id="KW-0436">Ligase</keyword>
<evidence type="ECO:0000313" key="10">
    <source>
        <dbReference type="Proteomes" id="UP000231912"/>
    </source>
</evidence>
<keyword evidence="3 7" id="KW-0963">Cytoplasm</keyword>
<comment type="pathway">
    <text evidence="2 7">Cell wall biogenesis; peptidoglycan biosynthesis.</text>
</comment>
<proteinExistence type="inferred from homology"/>
<reference evidence="9 10" key="1">
    <citation type="submission" date="2017-07" db="EMBL/GenBank/DDBJ databases">
        <title>Leptospira spp. isolated from tropical soils.</title>
        <authorList>
            <person name="Thibeaux R."/>
            <person name="Iraola G."/>
            <person name="Ferres I."/>
            <person name="Bierque E."/>
            <person name="Girault D."/>
            <person name="Soupe-Gilbert M.-E."/>
            <person name="Picardeau M."/>
            <person name="Goarant C."/>
        </authorList>
    </citation>
    <scope>NUCLEOTIDE SEQUENCE [LARGE SCALE GENOMIC DNA]</scope>
    <source>
        <strain evidence="9 10">FH2-C-A2</strain>
    </source>
</reference>
<evidence type="ECO:0000256" key="7">
    <source>
        <dbReference type="HAMAP-Rule" id="MF_00639"/>
    </source>
</evidence>
<keyword evidence="7" id="KW-0573">Peptidoglycan synthesis</keyword>
<comment type="similarity">
    <text evidence="7">Belongs to the MurCDEF family.</text>
</comment>
<dbReference type="GO" id="GO:0008764">
    <property type="term" value="F:UDP-N-acetylmuramoylalanine-D-glutamate ligase activity"/>
    <property type="evidence" value="ECO:0007669"/>
    <property type="project" value="UniProtKB-UniRule"/>
</dbReference>
<dbReference type="GO" id="GO:0005737">
    <property type="term" value="C:cytoplasm"/>
    <property type="evidence" value="ECO:0007669"/>
    <property type="project" value="UniProtKB-SubCell"/>
</dbReference>
<dbReference type="EC" id="6.3.2.9" evidence="7"/>
<dbReference type="SUPFAM" id="SSF51984">
    <property type="entry name" value="MurCD N-terminal domain"/>
    <property type="match status" value="1"/>
</dbReference>
<dbReference type="SUPFAM" id="SSF53623">
    <property type="entry name" value="MurD-like peptide ligases, catalytic domain"/>
    <property type="match status" value="1"/>
</dbReference>
<dbReference type="PANTHER" id="PTHR43692">
    <property type="entry name" value="UDP-N-ACETYLMURAMOYLALANINE--D-GLUTAMATE LIGASE"/>
    <property type="match status" value="1"/>
</dbReference>
<name>A0A2M9Z874_9LEPT</name>
<evidence type="ECO:0000256" key="4">
    <source>
        <dbReference type="ARBA" id="ARBA00022598"/>
    </source>
</evidence>
<comment type="caution">
    <text evidence="9">The sequence shown here is derived from an EMBL/GenBank/DDBJ whole genome shotgun (WGS) entry which is preliminary data.</text>
</comment>
<dbReference type="GO" id="GO:0005524">
    <property type="term" value="F:ATP binding"/>
    <property type="evidence" value="ECO:0007669"/>
    <property type="project" value="UniProtKB-UniRule"/>
</dbReference>
<organism evidence="9 10">
    <name type="scientific">Leptospira wolffii</name>
    <dbReference type="NCBI Taxonomy" id="409998"/>
    <lineage>
        <taxon>Bacteria</taxon>
        <taxon>Pseudomonadati</taxon>
        <taxon>Spirochaetota</taxon>
        <taxon>Spirochaetia</taxon>
        <taxon>Leptospirales</taxon>
        <taxon>Leptospiraceae</taxon>
        <taxon>Leptospira</taxon>
    </lineage>
</organism>
<dbReference type="EMBL" id="NPDT01000009">
    <property type="protein sequence ID" value="PJZ64623.1"/>
    <property type="molecule type" value="Genomic_DNA"/>
</dbReference>
<keyword evidence="7" id="KW-0961">Cell wall biogenesis/degradation</keyword>
<dbReference type="GO" id="GO:0051301">
    <property type="term" value="P:cell division"/>
    <property type="evidence" value="ECO:0007669"/>
    <property type="project" value="UniProtKB-KW"/>
</dbReference>
<dbReference type="SUPFAM" id="SSF53244">
    <property type="entry name" value="MurD-like peptide ligases, peptide-binding domain"/>
    <property type="match status" value="1"/>
</dbReference>
<dbReference type="Proteomes" id="UP000231912">
    <property type="component" value="Unassembled WGS sequence"/>
</dbReference>
<dbReference type="GO" id="GO:0009252">
    <property type="term" value="P:peptidoglycan biosynthetic process"/>
    <property type="evidence" value="ECO:0007669"/>
    <property type="project" value="UniProtKB-UniRule"/>
</dbReference>
<keyword evidence="7" id="KW-0133">Cell shape</keyword>
<feature type="domain" description="Mur ligase central" evidence="8">
    <location>
        <begin position="108"/>
        <end position="279"/>
    </location>
</feature>
<comment type="catalytic activity">
    <reaction evidence="7">
        <text>UDP-N-acetyl-alpha-D-muramoyl-L-alanine + D-glutamate + ATP = UDP-N-acetyl-alpha-D-muramoyl-L-alanyl-D-glutamate + ADP + phosphate + H(+)</text>
        <dbReference type="Rhea" id="RHEA:16429"/>
        <dbReference type="ChEBI" id="CHEBI:15378"/>
        <dbReference type="ChEBI" id="CHEBI:29986"/>
        <dbReference type="ChEBI" id="CHEBI:30616"/>
        <dbReference type="ChEBI" id="CHEBI:43474"/>
        <dbReference type="ChEBI" id="CHEBI:83898"/>
        <dbReference type="ChEBI" id="CHEBI:83900"/>
        <dbReference type="ChEBI" id="CHEBI:456216"/>
        <dbReference type="EC" id="6.3.2.9"/>
    </reaction>
</comment>
<keyword evidence="5 7" id="KW-0547">Nucleotide-binding</keyword>
<protein>
    <recommendedName>
        <fullName evidence="7">UDP-N-acetylmuramoylalanine--D-glutamate ligase</fullName>
        <ecNumber evidence="7">6.3.2.9</ecNumber>
    </recommendedName>
    <alternativeName>
        <fullName evidence="7">D-glutamic acid-adding enzyme</fullName>
    </alternativeName>
    <alternativeName>
        <fullName evidence="7">UDP-N-acetylmuramoyl-L-alanyl-D-glutamate synthetase</fullName>
    </alternativeName>
</protein>
<keyword evidence="7" id="KW-0131">Cell cycle</keyword>
<comment type="subcellular location">
    <subcellularLocation>
        <location evidence="1 7">Cytoplasm</location>
    </subcellularLocation>
</comment>
<dbReference type="InterPro" id="IPR036565">
    <property type="entry name" value="Mur-like_cat_sf"/>
</dbReference>
<dbReference type="NCBIfam" id="TIGR01087">
    <property type="entry name" value="murD"/>
    <property type="match status" value="1"/>
</dbReference>
<feature type="binding site" evidence="7">
    <location>
        <begin position="110"/>
        <end position="116"/>
    </location>
    <ligand>
        <name>ATP</name>
        <dbReference type="ChEBI" id="CHEBI:30616"/>
    </ligand>
</feature>
<dbReference type="Gene3D" id="3.40.50.720">
    <property type="entry name" value="NAD(P)-binding Rossmann-like Domain"/>
    <property type="match status" value="1"/>
</dbReference>
<dbReference type="GO" id="GO:0071555">
    <property type="term" value="P:cell wall organization"/>
    <property type="evidence" value="ECO:0007669"/>
    <property type="project" value="UniProtKB-KW"/>
</dbReference>
<dbReference type="Pfam" id="PF08245">
    <property type="entry name" value="Mur_ligase_M"/>
    <property type="match status" value="1"/>
</dbReference>
<keyword evidence="7" id="KW-0132">Cell division</keyword>
<evidence type="ECO:0000256" key="5">
    <source>
        <dbReference type="ARBA" id="ARBA00022741"/>
    </source>
</evidence>
<comment type="function">
    <text evidence="7">Cell wall formation. Catalyzes the addition of glutamate to the nucleotide precursor UDP-N-acetylmuramoyl-L-alanine (UMA).</text>
</comment>
<dbReference type="RefSeq" id="WP_016543584.1">
    <property type="nucleotide sequence ID" value="NZ_NPDT01000009.1"/>
</dbReference>
<accession>A0A2M9Z874</accession>
<dbReference type="Gene3D" id="3.90.190.20">
    <property type="entry name" value="Mur ligase, C-terminal domain"/>
    <property type="match status" value="1"/>
</dbReference>
<sequence>MANFPTSLLGQRVLVLGGGVSGLAALRLLQERQAIPVICDAKPIQDSSIAYVNEDVSLSDLLPLALIVKSPGISPTHTILLQARSLAIPVVSEVELARSYFSGKLIGVTGTDGKSTTTALTCHLVSADFPGSLAGGNIGLAFSDFCFRPIPLAVLELSSYQLEDSGPLKLNVSVILNLASDHLERHKNMDNYFSAKTRIVDSENSSHTLVTSIKLYKERISSLGWNCKILTFGKVEGADARISEDGTGIRTSKYEYDTRSFPLKGSHNLENLAASILAAEAIGANPERIQSLISGFKGLPHRFQDAGKAAGIDFINDSKSTNLHSMLAGLNGWKDKKNTLLILGGRPKEEPLEPLKDFLASGIGWVLLIGEAREKWTSEISPVLGNRLLTAENLEEGFNLLKNAVRTGRARISSIVFSPACASFDQYKNFEERGQHFLKLVSDWAKEEP</sequence>
<evidence type="ECO:0000259" key="8">
    <source>
        <dbReference type="Pfam" id="PF08245"/>
    </source>
</evidence>
<dbReference type="InterPro" id="IPR005762">
    <property type="entry name" value="MurD"/>
</dbReference>
<evidence type="ECO:0000256" key="6">
    <source>
        <dbReference type="ARBA" id="ARBA00022840"/>
    </source>
</evidence>
<evidence type="ECO:0000313" key="9">
    <source>
        <dbReference type="EMBL" id="PJZ64623.1"/>
    </source>
</evidence>
<dbReference type="InterPro" id="IPR013221">
    <property type="entry name" value="Mur_ligase_cen"/>
</dbReference>
<gene>
    <name evidence="7 9" type="primary">murD</name>
    <name evidence="9" type="ORF">CH371_17800</name>
</gene>